<organism evidence="2 3">
    <name type="scientific">Rosa chinensis</name>
    <name type="common">China rose</name>
    <dbReference type="NCBI Taxonomy" id="74649"/>
    <lineage>
        <taxon>Eukaryota</taxon>
        <taxon>Viridiplantae</taxon>
        <taxon>Streptophyta</taxon>
        <taxon>Embryophyta</taxon>
        <taxon>Tracheophyta</taxon>
        <taxon>Spermatophyta</taxon>
        <taxon>Magnoliopsida</taxon>
        <taxon>eudicotyledons</taxon>
        <taxon>Gunneridae</taxon>
        <taxon>Pentapetalae</taxon>
        <taxon>rosids</taxon>
        <taxon>fabids</taxon>
        <taxon>Rosales</taxon>
        <taxon>Rosaceae</taxon>
        <taxon>Rosoideae</taxon>
        <taxon>Rosoideae incertae sedis</taxon>
        <taxon>Rosa</taxon>
    </lineage>
</organism>
<dbReference type="InterPro" id="IPR011009">
    <property type="entry name" value="Kinase-like_dom_sf"/>
</dbReference>
<dbReference type="PANTHER" id="PTHR45631:SF190">
    <property type="entry name" value="PROTEIN KINASE DOMAIN-CONTAINING PROTEIN"/>
    <property type="match status" value="1"/>
</dbReference>
<accession>A0A2P6P5P0</accession>
<dbReference type="OMA" id="TENFPAK"/>
<dbReference type="PROSITE" id="PS00108">
    <property type="entry name" value="PROTEIN_KINASE_ST"/>
    <property type="match status" value="1"/>
</dbReference>
<gene>
    <name evidence="2" type="ORF">RchiOBHm_Chr7g0192921</name>
</gene>
<protein>
    <submittedName>
        <fullName evidence="2">Putative transferase, protein kinase RLK-Pelle-LRR-I-1 family</fullName>
        <ecNumber evidence="2">2.7.-.-</ecNumber>
    </submittedName>
</protein>
<proteinExistence type="predicted"/>
<dbReference type="AlphaFoldDB" id="A0A2P6P5P0"/>
<evidence type="ECO:0000259" key="1">
    <source>
        <dbReference type="PROSITE" id="PS50011"/>
    </source>
</evidence>
<feature type="domain" description="Protein kinase" evidence="1">
    <location>
        <begin position="1"/>
        <end position="145"/>
    </location>
</feature>
<evidence type="ECO:0000313" key="3">
    <source>
        <dbReference type="Proteomes" id="UP000238479"/>
    </source>
</evidence>
<dbReference type="SUPFAM" id="SSF56112">
    <property type="entry name" value="Protein kinase-like (PK-like)"/>
    <property type="match status" value="1"/>
</dbReference>
<dbReference type="EMBL" id="PDCK01000045">
    <property type="protein sequence ID" value="PRQ17248.1"/>
    <property type="molecule type" value="Genomic_DNA"/>
</dbReference>
<comment type="caution">
    <text evidence="2">The sequence shown here is derived from an EMBL/GenBank/DDBJ whole genome shotgun (WGS) entry which is preliminary data.</text>
</comment>
<keyword evidence="2" id="KW-0808">Transferase</keyword>
<dbReference type="EC" id="2.7.-.-" evidence="2"/>
<keyword evidence="2" id="KW-0418">Kinase</keyword>
<dbReference type="PANTHER" id="PTHR45631">
    <property type="entry name" value="OS07G0107800 PROTEIN-RELATED"/>
    <property type="match status" value="1"/>
</dbReference>
<dbReference type="PROSITE" id="PS50011">
    <property type="entry name" value="PROTEIN_KINASE_DOM"/>
    <property type="match status" value="1"/>
</dbReference>
<dbReference type="Gene3D" id="1.10.510.10">
    <property type="entry name" value="Transferase(Phosphotransferase) domain 1"/>
    <property type="match status" value="1"/>
</dbReference>
<sequence length="145" mass="16657">MHKYLHLIHRDVKSANILLTENFPAKVSDFGLSRNFPTDLVTHITTGVAGTPGYLDPEYYLISRLNDKSDVYSFGIVLLEIITNRPVISETVERIHISQWVASMLAQGDIYSIVDPRLERISSYLYYRFGKKFLLTFNIESIMVL</sequence>
<dbReference type="InterPro" id="IPR008271">
    <property type="entry name" value="Ser/Thr_kinase_AS"/>
</dbReference>
<dbReference type="InterPro" id="IPR000719">
    <property type="entry name" value="Prot_kinase_dom"/>
</dbReference>
<dbReference type="Pfam" id="PF00069">
    <property type="entry name" value="Pkinase"/>
    <property type="match status" value="1"/>
</dbReference>
<dbReference type="STRING" id="74649.A0A2P6P5P0"/>
<reference evidence="2 3" key="1">
    <citation type="journal article" date="2018" name="Nat. Genet.">
        <title>The Rosa genome provides new insights in the design of modern roses.</title>
        <authorList>
            <person name="Bendahmane M."/>
        </authorList>
    </citation>
    <scope>NUCLEOTIDE SEQUENCE [LARGE SCALE GENOMIC DNA]</scope>
    <source>
        <strain evidence="3">cv. Old Blush</strain>
    </source>
</reference>
<name>A0A2P6P5P0_ROSCH</name>
<keyword evidence="3" id="KW-1185">Reference proteome</keyword>
<dbReference type="Gramene" id="PRQ17248">
    <property type="protein sequence ID" value="PRQ17248"/>
    <property type="gene ID" value="RchiOBHm_Chr7g0192921"/>
</dbReference>
<dbReference type="GO" id="GO:0004672">
    <property type="term" value="F:protein kinase activity"/>
    <property type="evidence" value="ECO:0007669"/>
    <property type="project" value="InterPro"/>
</dbReference>
<dbReference type="GO" id="GO:0005524">
    <property type="term" value="F:ATP binding"/>
    <property type="evidence" value="ECO:0007669"/>
    <property type="project" value="InterPro"/>
</dbReference>
<evidence type="ECO:0000313" key="2">
    <source>
        <dbReference type="EMBL" id="PRQ17248.1"/>
    </source>
</evidence>
<dbReference type="Proteomes" id="UP000238479">
    <property type="component" value="Chromosome 7"/>
</dbReference>